<evidence type="ECO:0000313" key="2">
    <source>
        <dbReference type="EMBL" id="KAG0141822.1"/>
    </source>
</evidence>
<evidence type="ECO:0000259" key="1">
    <source>
        <dbReference type="PROSITE" id="PS50053"/>
    </source>
</evidence>
<dbReference type="PROSITE" id="PS50053">
    <property type="entry name" value="UBIQUITIN_2"/>
    <property type="match status" value="1"/>
</dbReference>
<evidence type="ECO:0000313" key="3">
    <source>
        <dbReference type="Proteomes" id="UP000886653"/>
    </source>
</evidence>
<dbReference type="PANTHER" id="PTHR13169">
    <property type="entry name" value="UBIQUITIN-LIKE PROTEIN 3 HCG-1 PROTEIN"/>
    <property type="match status" value="1"/>
</dbReference>
<organism evidence="2 3">
    <name type="scientific">Cronartium quercuum f. sp. fusiforme G11</name>
    <dbReference type="NCBI Taxonomy" id="708437"/>
    <lineage>
        <taxon>Eukaryota</taxon>
        <taxon>Fungi</taxon>
        <taxon>Dikarya</taxon>
        <taxon>Basidiomycota</taxon>
        <taxon>Pucciniomycotina</taxon>
        <taxon>Pucciniomycetes</taxon>
        <taxon>Pucciniales</taxon>
        <taxon>Coleosporiaceae</taxon>
        <taxon>Cronartium</taxon>
    </lineage>
</organism>
<dbReference type="AlphaFoldDB" id="A0A9P6NA52"/>
<accession>A0A9P6NA52</accession>
<dbReference type="InterPro" id="IPR039540">
    <property type="entry name" value="UBL3-like_ubiquitin_dom"/>
</dbReference>
<name>A0A9P6NA52_9BASI</name>
<dbReference type="Gene3D" id="3.10.20.90">
    <property type="entry name" value="Phosphatidylinositol 3-kinase Catalytic Subunit, Chain A, domain 1"/>
    <property type="match status" value="1"/>
</dbReference>
<dbReference type="EMBL" id="MU167370">
    <property type="protein sequence ID" value="KAG0141822.1"/>
    <property type="molecule type" value="Genomic_DNA"/>
</dbReference>
<dbReference type="InterPro" id="IPR040015">
    <property type="entry name" value="UBL3-like"/>
</dbReference>
<gene>
    <name evidence="2" type="ORF">CROQUDRAFT_67926</name>
</gene>
<keyword evidence="3" id="KW-1185">Reference proteome</keyword>
<dbReference type="SUPFAM" id="SSF54236">
    <property type="entry name" value="Ubiquitin-like"/>
    <property type="match status" value="1"/>
</dbReference>
<sequence length="217" mass="24379">MTQINLAPPTFSNSNRPLSAISTATTIRERSPIPISNPSTDTHHHLSLLPTDDYETRLKLIDENRAKLVGSPLPISIDSNIIPLPLEQDKPLDNQVVLEFLLASSSRPSSLRLILNFQTRSKVEEVKDGIRSNWPTDWSEEESVPKRADQIRLLFLGRFLNDWESLDSLRLAKGSPTIMHLVVKSIDSEPRSSKNGRRTKSDCCSSETTRVTCCTIF</sequence>
<dbReference type="PANTHER" id="PTHR13169:SF0">
    <property type="entry name" value="UBIQUITIN-LIKE PROTEIN 3"/>
    <property type="match status" value="1"/>
</dbReference>
<dbReference type="InterPro" id="IPR029071">
    <property type="entry name" value="Ubiquitin-like_domsf"/>
</dbReference>
<protein>
    <recommendedName>
        <fullName evidence="1">Ubiquitin-like domain-containing protein</fullName>
    </recommendedName>
</protein>
<proteinExistence type="predicted"/>
<dbReference type="Pfam" id="PF13881">
    <property type="entry name" value="Rad60-SLD_2"/>
    <property type="match status" value="1"/>
</dbReference>
<comment type="caution">
    <text evidence="2">The sequence shown here is derived from an EMBL/GenBank/DDBJ whole genome shotgun (WGS) entry which is preliminary data.</text>
</comment>
<feature type="domain" description="Ubiquitin-like" evidence="1">
    <location>
        <begin position="98"/>
        <end position="181"/>
    </location>
</feature>
<dbReference type="InterPro" id="IPR000626">
    <property type="entry name" value="Ubiquitin-like_dom"/>
</dbReference>
<dbReference type="OrthoDB" id="1043111at2759"/>
<reference evidence="2" key="1">
    <citation type="submission" date="2013-11" db="EMBL/GenBank/DDBJ databases">
        <title>Genome sequence of the fusiform rust pathogen reveals effectors for host alternation and coevolution with pine.</title>
        <authorList>
            <consortium name="DOE Joint Genome Institute"/>
            <person name="Smith K."/>
            <person name="Pendleton A."/>
            <person name="Kubisiak T."/>
            <person name="Anderson C."/>
            <person name="Salamov A."/>
            <person name="Aerts A."/>
            <person name="Riley R."/>
            <person name="Clum A."/>
            <person name="Lindquist E."/>
            <person name="Ence D."/>
            <person name="Campbell M."/>
            <person name="Kronenberg Z."/>
            <person name="Feau N."/>
            <person name="Dhillon B."/>
            <person name="Hamelin R."/>
            <person name="Burleigh J."/>
            <person name="Smith J."/>
            <person name="Yandell M."/>
            <person name="Nelson C."/>
            <person name="Grigoriev I."/>
            <person name="Davis J."/>
        </authorList>
    </citation>
    <scope>NUCLEOTIDE SEQUENCE</scope>
    <source>
        <strain evidence="2">G11</strain>
    </source>
</reference>
<dbReference type="Proteomes" id="UP000886653">
    <property type="component" value="Unassembled WGS sequence"/>
</dbReference>